<sequence>MEQLIREIIAFRDERDWKQYHNPKDLALSLSLEANELLEVFQWKTSEEAVHTKRTEIEEELADVLIYAMTLAHDLEIDIASSIRSKITKNAIKYPIYKSKGSSQKYNELSDDRSNEQT</sequence>
<dbReference type="Proteomes" id="UP000012081">
    <property type="component" value="Unassembled WGS sequence"/>
</dbReference>
<name>M8DGS5_9BACL</name>
<dbReference type="InterPro" id="IPR052555">
    <property type="entry name" value="dCTP_Pyrophosphatase"/>
</dbReference>
<dbReference type="SUPFAM" id="SSF101386">
    <property type="entry name" value="all-alpha NTP pyrophosphatases"/>
    <property type="match status" value="1"/>
</dbReference>
<dbReference type="PANTHER" id="PTHR46523:SF1">
    <property type="entry name" value="DCTP PYROPHOSPHATASE 1"/>
    <property type="match status" value="1"/>
</dbReference>
<dbReference type="InterPro" id="IPR025984">
    <property type="entry name" value="DCTPP"/>
</dbReference>
<dbReference type="OrthoDB" id="9791898at2"/>
<evidence type="ECO:0000313" key="2">
    <source>
        <dbReference type="Proteomes" id="UP000012081"/>
    </source>
</evidence>
<comment type="caution">
    <text evidence="1">The sequence shown here is derived from an EMBL/GenBank/DDBJ whole genome shotgun (WGS) entry which is preliminary data.</text>
</comment>
<organism evidence="1 2">
    <name type="scientific">Brevibacillus borstelensis AK1</name>
    <dbReference type="NCBI Taxonomy" id="1300222"/>
    <lineage>
        <taxon>Bacteria</taxon>
        <taxon>Bacillati</taxon>
        <taxon>Bacillota</taxon>
        <taxon>Bacilli</taxon>
        <taxon>Bacillales</taxon>
        <taxon>Paenibacillaceae</taxon>
        <taxon>Brevibacillus</taxon>
    </lineage>
</organism>
<proteinExistence type="predicted"/>
<dbReference type="EMBL" id="APBN01000004">
    <property type="protein sequence ID" value="EMT52642.1"/>
    <property type="molecule type" value="Genomic_DNA"/>
</dbReference>
<dbReference type="Gene3D" id="1.10.287.1080">
    <property type="entry name" value="MazG-like"/>
    <property type="match status" value="1"/>
</dbReference>
<gene>
    <name evidence="1" type="ORF">I532_13334</name>
</gene>
<dbReference type="RefSeq" id="WP_003388794.1">
    <property type="nucleotide sequence ID" value="NZ_APBN01000004.1"/>
</dbReference>
<dbReference type="PANTHER" id="PTHR46523">
    <property type="entry name" value="DCTP PYROPHOSPHATASE 1"/>
    <property type="match status" value="1"/>
</dbReference>
<dbReference type="GO" id="GO:0047429">
    <property type="term" value="F:nucleoside triphosphate diphosphatase activity"/>
    <property type="evidence" value="ECO:0007669"/>
    <property type="project" value="InterPro"/>
</dbReference>
<keyword evidence="2" id="KW-1185">Reference proteome</keyword>
<protein>
    <submittedName>
        <fullName evidence="1">Pyrophosphatase</fullName>
    </submittedName>
</protein>
<dbReference type="AlphaFoldDB" id="M8DGS5"/>
<dbReference type="PIRSF" id="PIRSF029826">
    <property type="entry name" value="UCP029826_pph"/>
    <property type="match status" value="1"/>
</dbReference>
<accession>M8DGS5</accession>
<dbReference type="Pfam" id="PF12643">
    <property type="entry name" value="MazG-like"/>
    <property type="match status" value="1"/>
</dbReference>
<reference evidence="1 2" key="1">
    <citation type="submission" date="2013-03" db="EMBL/GenBank/DDBJ databases">
        <title>Assembly of a new bacterial strain Brevibacillus borstelensis AK1.</title>
        <authorList>
            <person name="Rajan I."/>
            <person name="PoliReddy D."/>
            <person name="Sugumar T."/>
            <person name="Rathinam K."/>
            <person name="Alqarawi S."/>
            <person name="Khalil A.B."/>
            <person name="Sivakumar N."/>
        </authorList>
    </citation>
    <scope>NUCLEOTIDE SEQUENCE [LARGE SCALE GENOMIC DNA]</scope>
    <source>
        <strain evidence="1 2">AK1</strain>
    </source>
</reference>
<dbReference type="STRING" id="1300222.I532_13334"/>
<dbReference type="GO" id="GO:0009143">
    <property type="term" value="P:nucleoside triphosphate catabolic process"/>
    <property type="evidence" value="ECO:0007669"/>
    <property type="project" value="InterPro"/>
</dbReference>
<evidence type="ECO:0000313" key="1">
    <source>
        <dbReference type="EMBL" id="EMT52642.1"/>
    </source>
</evidence>
<dbReference type="CDD" id="cd11537">
    <property type="entry name" value="NTP-PPase_RS21-C6_like"/>
    <property type="match status" value="1"/>
</dbReference>